<reference evidence="5" key="1">
    <citation type="submission" date="2021-03" db="EMBL/GenBank/DDBJ databases">
        <title>Chromosome level genome of the anhydrobiotic midge Polypedilum vanderplanki.</title>
        <authorList>
            <person name="Yoshida Y."/>
            <person name="Kikawada T."/>
            <person name="Gusev O."/>
        </authorList>
    </citation>
    <scope>NUCLEOTIDE SEQUENCE</scope>
    <source>
        <strain evidence="5">NIAS01</strain>
        <tissue evidence="5">Whole body or cell culture</tissue>
    </source>
</reference>
<evidence type="ECO:0000313" key="6">
    <source>
        <dbReference type="Proteomes" id="UP001107558"/>
    </source>
</evidence>
<comment type="caution">
    <text evidence="5">The sequence shown here is derived from an EMBL/GenBank/DDBJ whole genome shotgun (WGS) entry which is preliminary data.</text>
</comment>
<name>A0A9J6BR70_POLVA</name>
<feature type="domain" description="FLYWCH-type" evidence="4">
    <location>
        <begin position="24"/>
        <end position="81"/>
    </location>
</feature>
<sequence length="277" mass="32817">MIYRNCILKKKLGYFEAAYFDTVHGGKGLLINNYVFKKHFSSANVHYWVCTLNRRLKCKARAITKIDNPMSVQITCPNHNHTKLDYKTVPREYYYDGDDGYEFEEVDGKLYPAAYYQTDRGSYLNVNGFYFLRNSEGQNTVSWRCTCYRSYKCRARAKITKSRPNEALLGNAHHTHDKDAQIEYFENSKKIPRICWEGFFYRINTRNPKKLHWSCDLRSSLKCRAALTTRPQNPLTASILSVEHNHDRNAYKRTDRYQKINDLKYLINNLFDNYKKE</sequence>
<accession>A0A9J6BR70</accession>
<evidence type="ECO:0000259" key="4">
    <source>
        <dbReference type="Pfam" id="PF04500"/>
    </source>
</evidence>
<dbReference type="Gene3D" id="2.20.25.240">
    <property type="match status" value="3"/>
</dbReference>
<keyword evidence="2" id="KW-0863">Zinc-finger</keyword>
<evidence type="ECO:0000313" key="5">
    <source>
        <dbReference type="EMBL" id="KAG5672369.1"/>
    </source>
</evidence>
<dbReference type="InterPro" id="IPR007588">
    <property type="entry name" value="Znf_FLYWCH"/>
</dbReference>
<organism evidence="5 6">
    <name type="scientific">Polypedilum vanderplanki</name>
    <name type="common">Sleeping chironomid midge</name>
    <dbReference type="NCBI Taxonomy" id="319348"/>
    <lineage>
        <taxon>Eukaryota</taxon>
        <taxon>Metazoa</taxon>
        <taxon>Ecdysozoa</taxon>
        <taxon>Arthropoda</taxon>
        <taxon>Hexapoda</taxon>
        <taxon>Insecta</taxon>
        <taxon>Pterygota</taxon>
        <taxon>Neoptera</taxon>
        <taxon>Endopterygota</taxon>
        <taxon>Diptera</taxon>
        <taxon>Nematocera</taxon>
        <taxon>Chironomoidea</taxon>
        <taxon>Chironomidae</taxon>
        <taxon>Chironominae</taxon>
        <taxon>Polypedilum</taxon>
        <taxon>Polypedilum</taxon>
    </lineage>
</organism>
<dbReference type="AlphaFoldDB" id="A0A9J6BR70"/>
<dbReference type="GO" id="GO:0008270">
    <property type="term" value="F:zinc ion binding"/>
    <property type="evidence" value="ECO:0007669"/>
    <property type="project" value="UniProtKB-KW"/>
</dbReference>
<protein>
    <recommendedName>
        <fullName evidence="4">FLYWCH-type domain-containing protein</fullName>
    </recommendedName>
</protein>
<feature type="domain" description="FLYWCH-type" evidence="4">
    <location>
        <begin position="186"/>
        <end position="246"/>
    </location>
</feature>
<proteinExistence type="predicted"/>
<gene>
    <name evidence="5" type="ORF">PVAND_002501</name>
</gene>
<dbReference type="EMBL" id="JADBJN010000003">
    <property type="protein sequence ID" value="KAG5672369.1"/>
    <property type="molecule type" value="Genomic_DNA"/>
</dbReference>
<keyword evidence="6" id="KW-1185">Reference proteome</keyword>
<keyword evidence="1" id="KW-0479">Metal-binding</keyword>
<keyword evidence="3" id="KW-0862">Zinc</keyword>
<evidence type="ECO:0000256" key="2">
    <source>
        <dbReference type="ARBA" id="ARBA00022771"/>
    </source>
</evidence>
<evidence type="ECO:0000256" key="1">
    <source>
        <dbReference type="ARBA" id="ARBA00022723"/>
    </source>
</evidence>
<evidence type="ECO:0000256" key="3">
    <source>
        <dbReference type="ARBA" id="ARBA00022833"/>
    </source>
</evidence>
<dbReference type="Pfam" id="PF04500">
    <property type="entry name" value="FLYWCH"/>
    <property type="match status" value="3"/>
</dbReference>
<dbReference type="Proteomes" id="UP001107558">
    <property type="component" value="Chromosome 3"/>
</dbReference>
<feature type="domain" description="FLYWCH-type" evidence="4">
    <location>
        <begin position="122"/>
        <end position="176"/>
    </location>
</feature>